<evidence type="ECO:0000256" key="2">
    <source>
        <dbReference type="SAM" id="SignalP"/>
    </source>
</evidence>
<evidence type="ECO:0000313" key="4">
    <source>
        <dbReference type="EMBL" id="BBE11017.1"/>
    </source>
</evidence>
<evidence type="ECO:0000256" key="1">
    <source>
        <dbReference type="ARBA" id="ARBA00022729"/>
    </source>
</evidence>
<name>A0A2Z6EZE4_HALHR</name>
<dbReference type="Gene3D" id="2.40.160.20">
    <property type="match status" value="1"/>
</dbReference>
<protein>
    <recommendedName>
        <fullName evidence="3">Outer membrane protein beta-barrel domain-containing protein</fullName>
    </recommendedName>
</protein>
<reference evidence="4" key="1">
    <citation type="submission" date="2016-02" db="EMBL/GenBank/DDBJ databases">
        <title>Halorhodospira halochloris DSM-1059 complete genome, version 2.</title>
        <authorList>
            <person name="Tsukatani Y."/>
        </authorList>
    </citation>
    <scope>NUCLEOTIDE SEQUENCE</scope>
    <source>
        <strain evidence="4">DSM 1059</strain>
    </source>
</reference>
<gene>
    <name evidence="4" type="ORF">HH1059_08720</name>
</gene>
<dbReference type="InterPro" id="IPR011250">
    <property type="entry name" value="OMP/PagP_B-barrel"/>
</dbReference>
<evidence type="ECO:0000313" key="5">
    <source>
        <dbReference type="Proteomes" id="UP000218890"/>
    </source>
</evidence>
<dbReference type="AlphaFoldDB" id="A0A2Z6EZE4"/>
<keyword evidence="5" id="KW-1185">Reference proteome</keyword>
<sequence length="191" mass="20792">MMNYLCKKTALRVFCAAAMSLFSLCSFAAPKFDQAPYGGLQISFVDVDYGWRSEEEASFTTALGRLGIHASERFAAEVRFGTGVTKDSVGYYNADDDVDLEIKYILGAYGLWHAHLVDLFSVYGLLGVTRAEAEASTSGGSLSEEETGFSSGFGAAFYFTDRVTINIEYISYINSSTFDVDGLSGGLSMFF</sequence>
<evidence type="ECO:0000259" key="3">
    <source>
        <dbReference type="Pfam" id="PF13505"/>
    </source>
</evidence>
<dbReference type="Pfam" id="PF13505">
    <property type="entry name" value="OMP_b-brl"/>
    <property type="match status" value="1"/>
</dbReference>
<proteinExistence type="predicted"/>
<dbReference type="SUPFAM" id="SSF56925">
    <property type="entry name" value="OMPA-like"/>
    <property type="match status" value="1"/>
</dbReference>
<dbReference type="EMBL" id="AP017372">
    <property type="protein sequence ID" value="BBE11017.1"/>
    <property type="molecule type" value="Genomic_DNA"/>
</dbReference>
<dbReference type="RefSeq" id="WP_162549356.1">
    <property type="nucleotide sequence ID" value="NZ_AP017372.2"/>
</dbReference>
<feature type="signal peptide" evidence="2">
    <location>
        <begin position="1"/>
        <end position="28"/>
    </location>
</feature>
<keyword evidence="1 2" id="KW-0732">Signal</keyword>
<dbReference type="KEGG" id="hhk:HH1059_08720"/>
<feature type="chain" id="PRO_5016369846" description="Outer membrane protein beta-barrel domain-containing protein" evidence="2">
    <location>
        <begin position="29"/>
        <end position="191"/>
    </location>
</feature>
<dbReference type="InterPro" id="IPR027385">
    <property type="entry name" value="Beta-barrel_OMP"/>
</dbReference>
<organism evidence="4 5">
    <name type="scientific">Halorhodospira halochloris</name>
    <name type="common">Ectothiorhodospira halochloris</name>
    <dbReference type="NCBI Taxonomy" id="1052"/>
    <lineage>
        <taxon>Bacteria</taxon>
        <taxon>Pseudomonadati</taxon>
        <taxon>Pseudomonadota</taxon>
        <taxon>Gammaproteobacteria</taxon>
        <taxon>Chromatiales</taxon>
        <taxon>Ectothiorhodospiraceae</taxon>
        <taxon>Halorhodospira</taxon>
    </lineage>
</organism>
<feature type="domain" description="Outer membrane protein beta-barrel" evidence="3">
    <location>
        <begin position="16"/>
        <end position="188"/>
    </location>
</feature>
<dbReference type="Proteomes" id="UP000218890">
    <property type="component" value="Chromosome"/>
</dbReference>
<accession>A0A2Z6EZE4</accession>